<comment type="caution">
    <text evidence="2">The sequence shown here is derived from an EMBL/GenBank/DDBJ whole genome shotgun (WGS) entry which is preliminary data.</text>
</comment>
<dbReference type="EMBL" id="ML996082">
    <property type="protein sequence ID" value="KAF2156527.1"/>
    <property type="molecule type" value="Genomic_DNA"/>
</dbReference>
<dbReference type="AlphaFoldDB" id="A0A9P4JAQ1"/>
<dbReference type="SUPFAM" id="SSF52047">
    <property type="entry name" value="RNI-like"/>
    <property type="match status" value="1"/>
</dbReference>
<organism evidence="2 3">
    <name type="scientific">Myriangium duriaei CBS 260.36</name>
    <dbReference type="NCBI Taxonomy" id="1168546"/>
    <lineage>
        <taxon>Eukaryota</taxon>
        <taxon>Fungi</taxon>
        <taxon>Dikarya</taxon>
        <taxon>Ascomycota</taxon>
        <taxon>Pezizomycotina</taxon>
        <taxon>Dothideomycetes</taxon>
        <taxon>Dothideomycetidae</taxon>
        <taxon>Myriangiales</taxon>
        <taxon>Myriangiaceae</taxon>
        <taxon>Myriangium</taxon>
    </lineage>
</organism>
<name>A0A9P4JAQ1_9PEZI</name>
<dbReference type="Gene3D" id="1.20.1280.50">
    <property type="match status" value="1"/>
</dbReference>
<dbReference type="InterPro" id="IPR036047">
    <property type="entry name" value="F-box-like_dom_sf"/>
</dbReference>
<evidence type="ECO:0000259" key="1">
    <source>
        <dbReference type="Pfam" id="PF12937"/>
    </source>
</evidence>
<dbReference type="Gene3D" id="3.80.10.10">
    <property type="entry name" value="Ribonuclease Inhibitor"/>
    <property type="match status" value="1"/>
</dbReference>
<dbReference type="InterPro" id="IPR001810">
    <property type="entry name" value="F-box_dom"/>
</dbReference>
<dbReference type="CDD" id="cd09917">
    <property type="entry name" value="F-box_SF"/>
    <property type="match status" value="1"/>
</dbReference>
<proteinExistence type="predicted"/>
<protein>
    <recommendedName>
        <fullName evidence="1">F-box domain-containing protein</fullName>
    </recommendedName>
</protein>
<sequence length="411" mass="47160">MSPRQDVFSQIPRILLQQTVGPVHKDPALTLPPEVFCMIMNRLSHPSLLQACLVSRAWCEHAITVLWKLITADVFSHVAEGRRQNYAKLVQELSLRPLWACPMLDLSFSTLRILRLWNQTSRSRFPQRDTGSDIEYMSSHTRMWRLVKTYGIQLETLFLGFSPQAVTSEDLLTLLEDCKALSRVGFSAPWNSLIDLDILVYLATRPILECLSLPKIITPDIANDLLQLTNEPFLHYKELEIITGGVVLWMPIMAHCTRLELLHLRVVDRFGWYNFQSLSTLKQLKSFGISFAEGGLVSESMLSILGSLPRLRRLHFSSNQALQLPPWDERQVTKYLSQCPCLESLSITQEGHRHAEDRTDRIEHFAVSDDHIDPDGLLVRGFLSTHWKVQWSLCDNGTRTCPGDWIRRTFI</sequence>
<gene>
    <name evidence="2" type="ORF">K461DRAFT_303825</name>
</gene>
<feature type="domain" description="F-box" evidence="1">
    <location>
        <begin position="30"/>
        <end position="68"/>
    </location>
</feature>
<evidence type="ECO:0000313" key="3">
    <source>
        <dbReference type="Proteomes" id="UP000799439"/>
    </source>
</evidence>
<dbReference type="InterPro" id="IPR032675">
    <property type="entry name" value="LRR_dom_sf"/>
</dbReference>
<evidence type="ECO:0000313" key="2">
    <source>
        <dbReference type="EMBL" id="KAF2156527.1"/>
    </source>
</evidence>
<dbReference type="SUPFAM" id="SSF81383">
    <property type="entry name" value="F-box domain"/>
    <property type="match status" value="1"/>
</dbReference>
<keyword evidence="3" id="KW-1185">Reference proteome</keyword>
<reference evidence="2" key="1">
    <citation type="journal article" date="2020" name="Stud. Mycol.">
        <title>101 Dothideomycetes genomes: a test case for predicting lifestyles and emergence of pathogens.</title>
        <authorList>
            <person name="Haridas S."/>
            <person name="Albert R."/>
            <person name="Binder M."/>
            <person name="Bloem J."/>
            <person name="Labutti K."/>
            <person name="Salamov A."/>
            <person name="Andreopoulos B."/>
            <person name="Baker S."/>
            <person name="Barry K."/>
            <person name="Bills G."/>
            <person name="Bluhm B."/>
            <person name="Cannon C."/>
            <person name="Castanera R."/>
            <person name="Culley D."/>
            <person name="Daum C."/>
            <person name="Ezra D."/>
            <person name="Gonzalez J."/>
            <person name="Henrissat B."/>
            <person name="Kuo A."/>
            <person name="Liang C."/>
            <person name="Lipzen A."/>
            <person name="Lutzoni F."/>
            <person name="Magnuson J."/>
            <person name="Mondo S."/>
            <person name="Nolan M."/>
            <person name="Ohm R."/>
            <person name="Pangilinan J."/>
            <person name="Park H.-J."/>
            <person name="Ramirez L."/>
            <person name="Alfaro M."/>
            <person name="Sun H."/>
            <person name="Tritt A."/>
            <person name="Yoshinaga Y."/>
            <person name="Zwiers L.-H."/>
            <person name="Turgeon B."/>
            <person name="Goodwin S."/>
            <person name="Spatafora J."/>
            <person name="Crous P."/>
            <person name="Grigoriev I."/>
        </authorList>
    </citation>
    <scope>NUCLEOTIDE SEQUENCE</scope>
    <source>
        <strain evidence="2">CBS 260.36</strain>
    </source>
</reference>
<dbReference type="Proteomes" id="UP000799439">
    <property type="component" value="Unassembled WGS sequence"/>
</dbReference>
<dbReference type="Pfam" id="PF12937">
    <property type="entry name" value="F-box-like"/>
    <property type="match status" value="1"/>
</dbReference>
<accession>A0A9P4JAQ1</accession>